<comment type="caution">
    <text evidence="5">The sequence shown here is derived from an EMBL/GenBank/DDBJ whole genome shotgun (WGS) entry which is preliminary data.</text>
</comment>
<dbReference type="Proteomes" id="UP000697710">
    <property type="component" value="Unassembled WGS sequence"/>
</dbReference>
<feature type="region of interest" description="Disordered" evidence="1">
    <location>
        <begin position="524"/>
        <end position="556"/>
    </location>
</feature>
<dbReference type="InterPro" id="IPR011050">
    <property type="entry name" value="Pectin_lyase_fold/virulence"/>
</dbReference>
<sequence>MNRYTAALFLVSVLVVAPAALAATHVVRPDGSGDFPTIGQAMASAASGDTIALADGTFTGAGNRSLNPAGKQLVVRSESGVAASCIIDVQGSPRAFIFDAGEDTTFVLQSFTIANSFGTLSFSGAIFCGTDCSPHISGCIFRDNVGGGAAAVYCISSSQLIVSDCTFVNNSGSSVMIGGSPHISGSTFADNVASSSVLALRNGTTLSNTIIAHNEGKAVGCFETDFTIVCCDIFDNIGGDWIDCIADKLGVDGNISAEPLFCDPTNGDFTLAESSPCAPESNPDCGLIGAWPATCPPACTLELTPGRITTYYPCNGSFSTDLWIDHVIELGSFDLCLGFDGDGLSFDHVDVDSDFLGSTGRTVTPTGPAVCAAACQTDGVAFGAVTSGVSPGPSGNGRLATIFWQPVNVDVSTEGSLCFDSWVVETSDVPPGTIPVSDAPEVSLVHRPFCYGDFNDNGDVSIVDVMNVAVRWGAEVGDQGYDETFDVNLIAPGSYCASVADGAIDVVDVQSVAARWGQGCPESPLRAGTVDPGANGRIDRSGNAAGRNEQAGRGATGRLTIAPEALALSGEVGSTGVFSLELENAPAVGAFEATLVFDASVIQVENVEITSYLGSTGRSVYPLAARIDNETGTLTLGAWSTGEDPGPEGSGALAWVTVSIRSCPGESRFDIARAKLTDVGGWPQGPGETSGAIAVTDCEAPSSVPVPSDVARLLPSRPNPFARSTSIPFAIPASVGDGTSVELLIVDVTGRTIRKLVDGHHEPGLDEVVWDGRDDRGVRVASGTYFCRLLVGDTELRRQLVLVE</sequence>
<organism evidence="5 6">
    <name type="scientific">Eiseniibacteriota bacterium</name>
    <dbReference type="NCBI Taxonomy" id="2212470"/>
    <lineage>
        <taxon>Bacteria</taxon>
        <taxon>Candidatus Eiseniibacteriota</taxon>
    </lineage>
</organism>
<dbReference type="Gene3D" id="2.160.20.10">
    <property type="entry name" value="Single-stranded right-handed beta-helix, Pectin lyase-like"/>
    <property type="match status" value="1"/>
</dbReference>
<dbReference type="Pfam" id="PF13229">
    <property type="entry name" value="Beta_helix"/>
    <property type="match status" value="1"/>
</dbReference>
<feature type="domain" description="FlgD/Vpr Ig-like" evidence="4">
    <location>
        <begin position="739"/>
        <end position="785"/>
    </location>
</feature>
<dbReference type="GO" id="GO:0030246">
    <property type="term" value="F:carbohydrate binding"/>
    <property type="evidence" value="ECO:0007669"/>
    <property type="project" value="InterPro"/>
</dbReference>
<dbReference type="EMBL" id="JAGQHR010000465">
    <property type="protein sequence ID" value="MCA9728748.1"/>
    <property type="molecule type" value="Genomic_DNA"/>
</dbReference>
<reference evidence="5" key="1">
    <citation type="submission" date="2020-04" db="EMBL/GenBank/DDBJ databases">
        <authorList>
            <person name="Zhang T."/>
        </authorList>
    </citation>
    <scope>NUCLEOTIDE SEQUENCE</scope>
    <source>
        <strain evidence="5">HKST-UBA01</strain>
    </source>
</reference>
<name>A0A956M0V9_UNCEI</name>
<dbReference type="Gene3D" id="1.10.1330.10">
    <property type="entry name" value="Dockerin domain"/>
    <property type="match status" value="1"/>
</dbReference>
<dbReference type="SUPFAM" id="SSF51126">
    <property type="entry name" value="Pectin lyase-like"/>
    <property type="match status" value="1"/>
</dbReference>
<dbReference type="Gene3D" id="2.60.40.680">
    <property type="match status" value="1"/>
</dbReference>
<accession>A0A956M0V9</accession>
<keyword evidence="2" id="KW-0732">Signal</keyword>
<feature type="chain" id="PRO_5037190272" description="FlgD Ig-like domain-containing protein" evidence="2">
    <location>
        <begin position="23"/>
        <end position="804"/>
    </location>
</feature>
<dbReference type="InterPro" id="IPR012334">
    <property type="entry name" value="Pectin_lyas_fold"/>
</dbReference>
<gene>
    <name evidence="5" type="ORF">KC729_13745</name>
</gene>
<dbReference type="GO" id="GO:0000272">
    <property type="term" value="P:polysaccharide catabolic process"/>
    <property type="evidence" value="ECO:0007669"/>
    <property type="project" value="InterPro"/>
</dbReference>
<dbReference type="InterPro" id="IPR025965">
    <property type="entry name" value="FlgD/Vpr_Ig-like"/>
</dbReference>
<dbReference type="SUPFAM" id="SSF49384">
    <property type="entry name" value="Carbohydrate-binding domain"/>
    <property type="match status" value="1"/>
</dbReference>
<evidence type="ECO:0000259" key="4">
    <source>
        <dbReference type="Pfam" id="PF13860"/>
    </source>
</evidence>
<evidence type="ECO:0000313" key="5">
    <source>
        <dbReference type="EMBL" id="MCA9728748.1"/>
    </source>
</evidence>
<dbReference type="InterPro" id="IPR036439">
    <property type="entry name" value="Dockerin_dom_sf"/>
</dbReference>
<dbReference type="InterPro" id="IPR039448">
    <property type="entry name" value="Beta_helix"/>
</dbReference>
<dbReference type="Gene3D" id="2.60.40.4070">
    <property type="match status" value="1"/>
</dbReference>
<evidence type="ECO:0000256" key="2">
    <source>
        <dbReference type="SAM" id="SignalP"/>
    </source>
</evidence>
<evidence type="ECO:0000313" key="6">
    <source>
        <dbReference type="Proteomes" id="UP000697710"/>
    </source>
</evidence>
<feature type="domain" description="Right handed beta helix" evidence="3">
    <location>
        <begin position="125"/>
        <end position="237"/>
    </location>
</feature>
<proteinExistence type="predicted"/>
<dbReference type="CDD" id="cd08547">
    <property type="entry name" value="Type_II_cohesin"/>
    <property type="match status" value="1"/>
</dbReference>
<dbReference type="Pfam" id="PF13860">
    <property type="entry name" value="FlgD_ig"/>
    <property type="match status" value="1"/>
</dbReference>
<evidence type="ECO:0000259" key="3">
    <source>
        <dbReference type="Pfam" id="PF13229"/>
    </source>
</evidence>
<dbReference type="InterPro" id="IPR008965">
    <property type="entry name" value="CBM2/CBM3_carb-bd_dom_sf"/>
</dbReference>
<evidence type="ECO:0000256" key="1">
    <source>
        <dbReference type="SAM" id="MobiDB-lite"/>
    </source>
</evidence>
<protein>
    <recommendedName>
        <fullName evidence="7">FlgD Ig-like domain-containing protein</fullName>
    </recommendedName>
</protein>
<reference evidence="5" key="2">
    <citation type="journal article" date="2021" name="Microbiome">
        <title>Successional dynamics and alternative stable states in a saline activated sludge microbial community over 9 years.</title>
        <authorList>
            <person name="Wang Y."/>
            <person name="Ye J."/>
            <person name="Ju F."/>
            <person name="Liu L."/>
            <person name="Boyd J.A."/>
            <person name="Deng Y."/>
            <person name="Parks D.H."/>
            <person name="Jiang X."/>
            <person name="Yin X."/>
            <person name="Woodcroft B.J."/>
            <person name="Tyson G.W."/>
            <person name="Hugenholtz P."/>
            <person name="Polz M.F."/>
            <person name="Zhang T."/>
        </authorList>
    </citation>
    <scope>NUCLEOTIDE SEQUENCE</scope>
    <source>
        <strain evidence="5">HKST-UBA01</strain>
    </source>
</reference>
<dbReference type="AlphaFoldDB" id="A0A956M0V9"/>
<evidence type="ECO:0008006" key="7">
    <source>
        <dbReference type="Google" id="ProtNLM"/>
    </source>
</evidence>
<feature type="signal peptide" evidence="2">
    <location>
        <begin position="1"/>
        <end position="22"/>
    </location>
</feature>